<dbReference type="Proteomes" id="UP001620460">
    <property type="component" value="Unassembled WGS sequence"/>
</dbReference>
<dbReference type="PANTHER" id="PTHR46797:SF1">
    <property type="entry name" value="METHYLPHOSPHONATE SYNTHASE"/>
    <property type="match status" value="1"/>
</dbReference>
<dbReference type="CDD" id="cd00093">
    <property type="entry name" value="HTH_XRE"/>
    <property type="match status" value="1"/>
</dbReference>
<proteinExistence type="predicted"/>
<keyword evidence="4" id="KW-1185">Reference proteome</keyword>
<dbReference type="InterPro" id="IPR050807">
    <property type="entry name" value="TransReg_Diox_bact_type"/>
</dbReference>
<name>A0ABW8JVR8_9GAMM</name>
<dbReference type="InterPro" id="IPR010982">
    <property type="entry name" value="Lambda_DNA-bd_dom_sf"/>
</dbReference>
<dbReference type="Gene3D" id="1.10.260.40">
    <property type="entry name" value="lambda repressor-like DNA-binding domains"/>
    <property type="match status" value="1"/>
</dbReference>
<dbReference type="PANTHER" id="PTHR46797">
    <property type="entry name" value="HTH-TYPE TRANSCRIPTIONAL REGULATOR"/>
    <property type="match status" value="1"/>
</dbReference>
<dbReference type="SUPFAM" id="SSF47413">
    <property type="entry name" value="lambda repressor-like DNA-binding domains"/>
    <property type="match status" value="1"/>
</dbReference>
<organism evidence="3 4">
    <name type="scientific">Dyella ginsengisoli</name>
    <dbReference type="NCBI Taxonomy" id="363848"/>
    <lineage>
        <taxon>Bacteria</taxon>
        <taxon>Pseudomonadati</taxon>
        <taxon>Pseudomonadota</taxon>
        <taxon>Gammaproteobacteria</taxon>
        <taxon>Lysobacterales</taxon>
        <taxon>Rhodanobacteraceae</taxon>
        <taxon>Dyella</taxon>
    </lineage>
</organism>
<gene>
    <name evidence="3" type="ORF">ISP17_14915</name>
</gene>
<dbReference type="RefSeq" id="WP_404634582.1">
    <property type="nucleotide sequence ID" value="NZ_JADIKM010000004.1"/>
</dbReference>
<protein>
    <submittedName>
        <fullName evidence="3">Helix-turn-helix transcriptional regulator</fullName>
    </submittedName>
</protein>
<evidence type="ECO:0000259" key="2">
    <source>
        <dbReference type="PROSITE" id="PS50943"/>
    </source>
</evidence>
<comment type="caution">
    <text evidence="3">The sequence shown here is derived from an EMBL/GenBank/DDBJ whole genome shotgun (WGS) entry which is preliminary data.</text>
</comment>
<evidence type="ECO:0000256" key="1">
    <source>
        <dbReference type="ARBA" id="ARBA00023125"/>
    </source>
</evidence>
<dbReference type="EMBL" id="JADIKM010000004">
    <property type="protein sequence ID" value="MFK2905253.1"/>
    <property type="molecule type" value="Genomic_DNA"/>
</dbReference>
<dbReference type="PROSITE" id="PS50943">
    <property type="entry name" value="HTH_CROC1"/>
    <property type="match status" value="1"/>
</dbReference>
<accession>A0ABW8JVR8</accession>
<dbReference type="Pfam" id="PF01381">
    <property type="entry name" value="HTH_3"/>
    <property type="match status" value="1"/>
</dbReference>
<evidence type="ECO:0000313" key="3">
    <source>
        <dbReference type="EMBL" id="MFK2905253.1"/>
    </source>
</evidence>
<dbReference type="InterPro" id="IPR001387">
    <property type="entry name" value="Cro/C1-type_HTH"/>
</dbReference>
<sequence length="84" mass="9266">MSKASANASPRLVFARNLRRARRLQDLSQEALALQAGLSRTYVSEVERGMRNISIDNMGLLAQALGVPLGDLLDLDMLKRLATR</sequence>
<evidence type="ECO:0000313" key="4">
    <source>
        <dbReference type="Proteomes" id="UP001620460"/>
    </source>
</evidence>
<dbReference type="SMART" id="SM00530">
    <property type="entry name" value="HTH_XRE"/>
    <property type="match status" value="1"/>
</dbReference>
<reference evidence="3 4" key="1">
    <citation type="submission" date="2020-10" db="EMBL/GenBank/DDBJ databases">
        <title>Phylogeny of dyella-like bacteria.</title>
        <authorList>
            <person name="Fu J."/>
        </authorList>
    </citation>
    <scope>NUCLEOTIDE SEQUENCE [LARGE SCALE GENOMIC DNA]</scope>
    <source>
        <strain evidence="3 4">Gsoil3046</strain>
    </source>
</reference>
<feature type="domain" description="HTH cro/C1-type" evidence="2">
    <location>
        <begin position="18"/>
        <end position="72"/>
    </location>
</feature>
<keyword evidence="1" id="KW-0238">DNA-binding</keyword>